<accession>A0A414F6J5</accession>
<evidence type="ECO:0000313" key="4">
    <source>
        <dbReference type="Proteomes" id="UP000283601"/>
    </source>
</evidence>
<dbReference type="Proteomes" id="UP000283601">
    <property type="component" value="Unassembled WGS sequence"/>
</dbReference>
<sequence length="139" mass="15595">MDLKHHDVKYKRWIYLTVTFVIILAGLASRKYGNALPKFIAEYIGDTLWAAMVYWGLRFLFPSASILKVTAISLLFSYCIEISQLYQVDWANAIRNTTLGALVFGHGFLWSDMICYTVGVMLSATVDSCASFSSSDEAV</sequence>
<evidence type="ECO:0000256" key="1">
    <source>
        <dbReference type="SAM" id="Phobius"/>
    </source>
</evidence>
<dbReference type="EMBL" id="QSJZ01000008">
    <property type="protein sequence ID" value="RHE22995.1"/>
    <property type="molecule type" value="Genomic_DNA"/>
</dbReference>
<feature type="transmembrane region" description="Helical" evidence="1">
    <location>
        <begin position="59"/>
        <end position="80"/>
    </location>
</feature>
<reference evidence="2 5" key="2">
    <citation type="journal article" date="2019" name="Nat. Med.">
        <title>A library of human gut bacterial isolates paired with longitudinal multiomics data enables mechanistic microbiome research.</title>
        <authorList>
            <person name="Poyet M."/>
            <person name="Groussin M."/>
            <person name="Gibbons S.M."/>
            <person name="Avila-Pacheco J."/>
            <person name="Jiang X."/>
            <person name="Kearney S.M."/>
            <person name="Perrotta A.R."/>
            <person name="Berdy B."/>
            <person name="Zhao S."/>
            <person name="Lieberman T.D."/>
            <person name="Swanson P.K."/>
            <person name="Smith M."/>
            <person name="Roesemann S."/>
            <person name="Alexander J.E."/>
            <person name="Rich S.A."/>
            <person name="Livny J."/>
            <person name="Vlamakis H."/>
            <person name="Clish C."/>
            <person name="Bullock K."/>
            <person name="Deik A."/>
            <person name="Scott J."/>
            <person name="Pierce K.A."/>
            <person name="Xavier R.J."/>
            <person name="Alm E.J."/>
        </authorList>
    </citation>
    <scope>NUCLEOTIDE SEQUENCE [LARGE SCALE GENOMIC DNA]</scope>
    <source>
        <strain evidence="2 5">BIOML-A21</strain>
    </source>
</reference>
<keyword evidence="1" id="KW-0472">Membrane</keyword>
<dbReference type="Proteomes" id="UP000442334">
    <property type="component" value="Unassembled WGS sequence"/>
</dbReference>
<keyword evidence="1" id="KW-0812">Transmembrane</keyword>
<protein>
    <submittedName>
        <fullName evidence="3">DUF2809 domain-containing protein</fullName>
    </submittedName>
</protein>
<evidence type="ECO:0000313" key="5">
    <source>
        <dbReference type="Proteomes" id="UP000442334"/>
    </source>
</evidence>
<reference evidence="3 4" key="1">
    <citation type="submission" date="2018-08" db="EMBL/GenBank/DDBJ databases">
        <title>A genome reference for cultivated species of the human gut microbiota.</title>
        <authorList>
            <person name="Zou Y."/>
            <person name="Xue W."/>
            <person name="Luo G."/>
        </authorList>
    </citation>
    <scope>NUCLEOTIDE SEQUENCE [LARGE SCALE GENOMIC DNA]</scope>
    <source>
        <strain evidence="3 4">AM29-12AC</strain>
    </source>
</reference>
<feature type="transmembrane region" description="Helical" evidence="1">
    <location>
        <begin position="12"/>
        <end position="29"/>
    </location>
</feature>
<comment type="caution">
    <text evidence="3">The sequence shown here is derived from an EMBL/GenBank/DDBJ whole genome shotgun (WGS) entry which is preliminary data.</text>
</comment>
<organism evidence="3 4">
    <name type="scientific">Bacteroides uniformis</name>
    <dbReference type="NCBI Taxonomy" id="820"/>
    <lineage>
        <taxon>Bacteria</taxon>
        <taxon>Pseudomonadati</taxon>
        <taxon>Bacteroidota</taxon>
        <taxon>Bacteroidia</taxon>
        <taxon>Bacteroidales</taxon>
        <taxon>Bacteroidaceae</taxon>
        <taxon>Bacteroides</taxon>
    </lineage>
</organism>
<name>A0A414F6J5_BACUN</name>
<dbReference type="EMBL" id="WCUA01000008">
    <property type="protein sequence ID" value="KAB4185754.1"/>
    <property type="molecule type" value="Genomic_DNA"/>
</dbReference>
<proteinExistence type="predicted"/>
<dbReference type="AlphaFoldDB" id="A0A414F6J5"/>
<dbReference type="Pfam" id="PF10990">
    <property type="entry name" value="DUF2809"/>
    <property type="match status" value="1"/>
</dbReference>
<gene>
    <name evidence="3" type="ORF">DW758_11495</name>
    <name evidence="2" type="ORF">GAQ34_09980</name>
</gene>
<evidence type="ECO:0000313" key="2">
    <source>
        <dbReference type="EMBL" id="KAB4185754.1"/>
    </source>
</evidence>
<keyword evidence="1" id="KW-1133">Transmembrane helix</keyword>
<dbReference type="InterPro" id="IPR021257">
    <property type="entry name" value="DUF2809"/>
</dbReference>
<evidence type="ECO:0000313" key="3">
    <source>
        <dbReference type="EMBL" id="RHE22995.1"/>
    </source>
</evidence>